<dbReference type="Proteomes" id="UP000177040">
    <property type="component" value="Unassembled WGS sequence"/>
</dbReference>
<dbReference type="EMBL" id="MFQH01000019">
    <property type="protein sequence ID" value="OGH77998.1"/>
    <property type="molecule type" value="Genomic_DNA"/>
</dbReference>
<dbReference type="Pfam" id="PF07650">
    <property type="entry name" value="KH_2"/>
    <property type="match status" value="1"/>
</dbReference>
<dbReference type="GO" id="GO:0022627">
    <property type="term" value="C:cytosolic small ribosomal subunit"/>
    <property type="evidence" value="ECO:0007669"/>
    <property type="project" value="TreeGrafter"/>
</dbReference>
<accession>A0A1F6N2M3</accession>
<evidence type="ECO:0000256" key="4">
    <source>
        <dbReference type="ARBA" id="ARBA00022980"/>
    </source>
</evidence>
<evidence type="ECO:0000256" key="1">
    <source>
        <dbReference type="ARBA" id="ARBA00010761"/>
    </source>
</evidence>
<dbReference type="HAMAP" id="MF_01309_B">
    <property type="entry name" value="Ribosomal_uS3_B"/>
    <property type="match status" value="1"/>
</dbReference>
<keyword evidence="3 8" id="KW-0694">RNA-binding</keyword>
<dbReference type="Pfam" id="PF00189">
    <property type="entry name" value="Ribosomal_S3_C"/>
    <property type="match status" value="1"/>
</dbReference>
<dbReference type="InterPro" id="IPR009019">
    <property type="entry name" value="KH_sf_prok-type"/>
</dbReference>
<feature type="domain" description="KH type-2" evidence="9">
    <location>
        <begin position="38"/>
        <end position="109"/>
    </location>
</feature>
<reference evidence="10 11" key="1">
    <citation type="journal article" date="2016" name="Nat. Commun.">
        <title>Thousands of microbial genomes shed light on interconnected biogeochemical processes in an aquifer system.</title>
        <authorList>
            <person name="Anantharaman K."/>
            <person name="Brown C.T."/>
            <person name="Hug L.A."/>
            <person name="Sharon I."/>
            <person name="Castelle C.J."/>
            <person name="Probst A.J."/>
            <person name="Thomas B.C."/>
            <person name="Singh A."/>
            <person name="Wilkins M.J."/>
            <person name="Karaoz U."/>
            <person name="Brodie E.L."/>
            <person name="Williams K.H."/>
            <person name="Hubbard S.S."/>
            <person name="Banfield J.F."/>
        </authorList>
    </citation>
    <scope>NUCLEOTIDE SEQUENCE [LARGE SCALE GENOMIC DNA]</scope>
</reference>
<evidence type="ECO:0000256" key="2">
    <source>
        <dbReference type="ARBA" id="ARBA00022730"/>
    </source>
</evidence>
<keyword evidence="4 8" id="KW-0689">Ribosomal protein</keyword>
<dbReference type="GO" id="GO:0003735">
    <property type="term" value="F:structural constituent of ribosome"/>
    <property type="evidence" value="ECO:0007669"/>
    <property type="project" value="InterPro"/>
</dbReference>
<evidence type="ECO:0000256" key="5">
    <source>
        <dbReference type="ARBA" id="ARBA00023274"/>
    </source>
</evidence>
<dbReference type="InterPro" id="IPR036419">
    <property type="entry name" value="Ribosomal_S3_C_sf"/>
</dbReference>
<dbReference type="GO" id="GO:0006412">
    <property type="term" value="P:translation"/>
    <property type="evidence" value="ECO:0007669"/>
    <property type="project" value="UniProtKB-UniRule"/>
</dbReference>
<dbReference type="InterPro" id="IPR001351">
    <property type="entry name" value="Ribosomal_uS3_C"/>
</dbReference>
<dbReference type="FunFam" id="3.30.300.20:FF:000001">
    <property type="entry name" value="30S ribosomal protein S3"/>
    <property type="match status" value="1"/>
</dbReference>
<dbReference type="GO" id="GO:0019843">
    <property type="term" value="F:rRNA binding"/>
    <property type="evidence" value="ECO:0007669"/>
    <property type="project" value="UniProtKB-UniRule"/>
</dbReference>
<dbReference type="GO" id="GO:0003729">
    <property type="term" value="F:mRNA binding"/>
    <property type="evidence" value="ECO:0007669"/>
    <property type="project" value="UniProtKB-UniRule"/>
</dbReference>
<protein>
    <recommendedName>
        <fullName evidence="7 8">Small ribosomal subunit protein uS3</fullName>
    </recommendedName>
</protein>
<evidence type="ECO:0000256" key="6">
    <source>
        <dbReference type="ARBA" id="ARBA00024998"/>
    </source>
</evidence>
<comment type="caution">
    <text evidence="10">The sequence shown here is derived from an EMBL/GenBank/DDBJ whole genome shotgun (WGS) entry which is preliminary data.</text>
</comment>
<dbReference type="PANTHER" id="PTHR11760">
    <property type="entry name" value="30S/40S RIBOSOMAL PROTEIN S3"/>
    <property type="match status" value="1"/>
</dbReference>
<keyword evidence="5 8" id="KW-0687">Ribonucleoprotein</keyword>
<dbReference type="SUPFAM" id="SSF54814">
    <property type="entry name" value="Prokaryotic type KH domain (KH-domain type II)"/>
    <property type="match status" value="1"/>
</dbReference>
<evidence type="ECO:0000256" key="3">
    <source>
        <dbReference type="ARBA" id="ARBA00022884"/>
    </source>
</evidence>
<dbReference type="AlphaFoldDB" id="A0A1F6N2M3"/>
<dbReference type="InterPro" id="IPR005704">
    <property type="entry name" value="Ribosomal_uS3_bac-typ"/>
</dbReference>
<dbReference type="Gene3D" id="3.30.1140.32">
    <property type="entry name" value="Ribosomal protein S3, C-terminal domain"/>
    <property type="match status" value="1"/>
</dbReference>
<organism evidence="10 11">
    <name type="scientific">Candidatus Magasanikbacteria bacterium RIFCSPLOWO2_01_FULL_40_15</name>
    <dbReference type="NCBI Taxonomy" id="1798686"/>
    <lineage>
        <taxon>Bacteria</taxon>
        <taxon>Candidatus Magasanikiibacteriota</taxon>
    </lineage>
</organism>
<comment type="function">
    <text evidence="6 8">Binds the lower part of the 30S subunit head. Binds mRNA in the 70S ribosome, positioning it for translation.</text>
</comment>
<evidence type="ECO:0000313" key="10">
    <source>
        <dbReference type="EMBL" id="OGH77998.1"/>
    </source>
</evidence>
<comment type="similarity">
    <text evidence="1 8">Belongs to the universal ribosomal protein uS3 family.</text>
</comment>
<dbReference type="CDD" id="cd02412">
    <property type="entry name" value="KH-II_30S_S3"/>
    <property type="match status" value="1"/>
</dbReference>
<keyword evidence="2 8" id="KW-0699">rRNA-binding</keyword>
<sequence>MGHKVHPKIHRMPVLFPWTSRWVMKTNYADTVREDIQMREFLQKKGKDAQIDSIHIERSAKNVTITIFSAKPGVLIGRGGQGLDLLRKNIERMFLHMTRKVKLNIQEVASPSLSAQIVAEGVTKDIEARLPFRRVIKQNMERVMKAGAQGVKIALAGRLNGVEIARREKMAQGKIPLITFRSNVDYAGMTAKTLQGAIGVKVWIYKGESFGRVDRLADANQITSQKKGA</sequence>
<proteinExistence type="inferred from homology"/>
<evidence type="ECO:0000256" key="8">
    <source>
        <dbReference type="HAMAP-Rule" id="MF_01309"/>
    </source>
</evidence>
<comment type="subunit">
    <text evidence="8">Part of the 30S ribosomal subunit. Forms a tight complex with proteins S10 and S14.</text>
</comment>
<name>A0A1F6N2M3_9BACT</name>
<dbReference type="SUPFAM" id="SSF54821">
    <property type="entry name" value="Ribosomal protein S3 C-terminal domain"/>
    <property type="match status" value="1"/>
</dbReference>
<dbReference type="InterPro" id="IPR004044">
    <property type="entry name" value="KH_dom_type_2"/>
</dbReference>
<evidence type="ECO:0000259" key="9">
    <source>
        <dbReference type="PROSITE" id="PS50823"/>
    </source>
</evidence>
<evidence type="ECO:0000313" key="11">
    <source>
        <dbReference type="Proteomes" id="UP000177040"/>
    </source>
</evidence>
<dbReference type="InterPro" id="IPR057258">
    <property type="entry name" value="Ribosomal_uS3"/>
</dbReference>
<dbReference type="PROSITE" id="PS50823">
    <property type="entry name" value="KH_TYPE_2"/>
    <property type="match status" value="1"/>
</dbReference>
<evidence type="ECO:0000256" key="7">
    <source>
        <dbReference type="ARBA" id="ARBA00035257"/>
    </source>
</evidence>
<dbReference type="InterPro" id="IPR015946">
    <property type="entry name" value="KH_dom-like_a/b"/>
</dbReference>
<gene>
    <name evidence="8" type="primary">rpsC</name>
    <name evidence="10" type="ORF">A2983_02450</name>
</gene>
<dbReference type="NCBIfam" id="TIGR01009">
    <property type="entry name" value="rpsC_bact"/>
    <property type="match status" value="1"/>
</dbReference>
<dbReference type="Gene3D" id="3.30.300.20">
    <property type="match status" value="1"/>
</dbReference>
<dbReference type="PANTHER" id="PTHR11760:SF19">
    <property type="entry name" value="SMALL RIBOSOMAL SUBUNIT PROTEIN US3C"/>
    <property type="match status" value="1"/>
</dbReference>